<dbReference type="SUPFAM" id="SSF52833">
    <property type="entry name" value="Thioredoxin-like"/>
    <property type="match status" value="1"/>
</dbReference>
<dbReference type="InterPro" id="IPR013766">
    <property type="entry name" value="Thioredoxin_domain"/>
</dbReference>
<dbReference type="OrthoDB" id="5784238at2"/>
<evidence type="ECO:0000313" key="2">
    <source>
        <dbReference type="EMBL" id="KAA8785986.1"/>
    </source>
</evidence>
<dbReference type="Gene3D" id="3.40.30.10">
    <property type="entry name" value="Glutaredoxin"/>
    <property type="match status" value="1"/>
</dbReference>
<gene>
    <name evidence="2" type="ORF">EC604_19295</name>
</gene>
<sequence length="106" mass="12129">MLKPITSKMLMRGVWEGLPQAVFIYTPLCGTCAAARRMLEVAEHMLPEGVLYEMNIHDIPELVQQFQISSVPALMLFDGEQDVPRMVYRMNSVEHLLNEIRKAVLK</sequence>
<organism evidence="2 3">
    <name type="scientific">Paenibacillus amylolyticus</name>
    <dbReference type="NCBI Taxonomy" id="1451"/>
    <lineage>
        <taxon>Bacteria</taxon>
        <taxon>Bacillati</taxon>
        <taxon>Bacillota</taxon>
        <taxon>Bacilli</taxon>
        <taxon>Bacillales</taxon>
        <taxon>Paenibacillaceae</taxon>
        <taxon>Paenibacillus</taxon>
    </lineage>
</organism>
<accession>A0A5M9WWI3</accession>
<dbReference type="Proteomes" id="UP000323664">
    <property type="component" value="Unassembled WGS sequence"/>
</dbReference>
<reference evidence="2 3" key="1">
    <citation type="journal article" date="2019" name="J. Ind. Microbiol. Biotechnol.">
        <title>Paenibacillus amylolyticus 27C64 has a diverse set of carbohydrate-active enzymes and complete pectin deconstruction system.</title>
        <authorList>
            <person name="Keggi C."/>
            <person name="Doran-Peterson J."/>
        </authorList>
    </citation>
    <scope>NUCLEOTIDE SEQUENCE [LARGE SCALE GENOMIC DNA]</scope>
    <source>
        <strain evidence="2 3">27C64</strain>
    </source>
</reference>
<dbReference type="InterPro" id="IPR036249">
    <property type="entry name" value="Thioredoxin-like_sf"/>
</dbReference>
<dbReference type="CDD" id="cd02947">
    <property type="entry name" value="TRX_family"/>
    <property type="match status" value="1"/>
</dbReference>
<evidence type="ECO:0000313" key="3">
    <source>
        <dbReference type="Proteomes" id="UP000323664"/>
    </source>
</evidence>
<proteinExistence type="predicted"/>
<comment type="caution">
    <text evidence="2">The sequence shown here is derived from an EMBL/GenBank/DDBJ whole genome shotgun (WGS) entry which is preliminary data.</text>
</comment>
<evidence type="ECO:0000259" key="1">
    <source>
        <dbReference type="Pfam" id="PF00085"/>
    </source>
</evidence>
<protein>
    <submittedName>
        <fullName evidence="2">Thioredoxin family protein</fullName>
    </submittedName>
</protein>
<dbReference type="EMBL" id="RIAS01000011">
    <property type="protein sequence ID" value="KAA8785986.1"/>
    <property type="molecule type" value="Genomic_DNA"/>
</dbReference>
<feature type="domain" description="Thioredoxin" evidence="1">
    <location>
        <begin position="23"/>
        <end position="100"/>
    </location>
</feature>
<name>A0A5M9WWI3_PAEAM</name>
<dbReference type="Pfam" id="PF00085">
    <property type="entry name" value="Thioredoxin"/>
    <property type="match status" value="1"/>
</dbReference>
<dbReference type="AlphaFoldDB" id="A0A5M9WWI3"/>